<accession>A0ABR2S940</accession>
<reference evidence="1 2" key="1">
    <citation type="journal article" date="2024" name="G3 (Bethesda)">
        <title>Genome assembly of Hibiscus sabdariffa L. provides insights into metabolisms of medicinal natural products.</title>
        <authorList>
            <person name="Kim T."/>
        </authorList>
    </citation>
    <scope>NUCLEOTIDE SEQUENCE [LARGE SCALE GENOMIC DNA]</scope>
    <source>
        <strain evidence="1">TK-2024</strain>
        <tissue evidence="1">Old leaves</tissue>
    </source>
</reference>
<protein>
    <submittedName>
        <fullName evidence="1">Uncharacterized protein</fullName>
    </submittedName>
</protein>
<evidence type="ECO:0000313" key="1">
    <source>
        <dbReference type="EMBL" id="KAK9021703.1"/>
    </source>
</evidence>
<dbReference type="Proteomes" id="UP001396334">
    <property type="component" value="Unassembled WGS sequence"/>
</dbReference>
<sequence length="129" mass="14615">MNPAVGSLARLTALTNNTSFSDLRSIRPKGIGMRISKIVASRMHESRVGCLNEVKLEPETLLEEGRVSHRLIGYNQCTCILFHAKANAINKDEHRRQCTRVMHIAEGEGDQQKQKYQVQLVFGTRKMHN</sequence>
<dbReference type="EMBL" id="JBBPBN010000016">
    <property type="protein sequence ID" value="KAK9021703.1"/>
    <property type="molecule type" value="Genomic_DNA"/>
</dbReference>
<gene>
    <name evidence="1" type="ORF">V6N11_011678</name>
</gene>
<organism evidence="1 2">
    <name type="scientific">Hibiscus sabdariffa</name>
    <name type="common">roselle</name>
    <dbReference type="NCBI Taxonomy" id="183260"/>
    <lineage>
        <taxon>Eukaryota</taxon>
        <taxon>Viridiplantae</taxon>
        <taxon>Streptophyta</taxon>
        <taxon>Embryophyta</taxon>
        <taxon>Tracheophyta</taxon>
        <taxon>Spermatophyta</taxon>
        <taxon>Magnoliopsida</taxon>
        <taxon>eudicotyledons</taxon>
        <taxon>Gunneridae</taxon>
        <taxon>Pentapetalae</taxon>
        <taxon>rosids</taxon>
        <taxon>malvids</taxon>
        <taxon>Malvales</taxon>
        <taxon>Malvaceae</taxon>
        <taxon>Malvoideae</taxon>
        <taxon>Hibiscus</taxon>
    </lineage>
</organism>
<keyword evidence="2" id="KW-1185">Reference proteome</keyword>
<name>A0ABR2S940_9ROSI</name>
<evidence type="ECO:0000313" key="2">
    <source>
        <dbReference type="Proteomes" id="UP001396334"/>
    </source>
</evidence>
<proteinExistence type="predicted"/>
<comment type="caution">
    <text evidence="1">The sequence shown here is derived from an EMBL/GenBank/DDBJ whole genome shotgun (WGS) entry which is preliminary data.</text>
</comment>